<keyword evidence="4 5" id="KW-0472">Membrane</keyword>
<evidence type="ECO:0000313" key="8">
    <source>
        <dbReference type="Proteomes" id="UP000274756"/>
    </source>
</evidence>
<protein>
    <submittedName>
        <fullName evidence="9">Organic solute transporter alpha-like protein</fullName>
    </submittedName>
</protein>
<evidence type="ECO:0000256" key="2">
    <source>
        <dbReference type="ARBA" id="ARBA00022692"/>
    </source>
</evidence>
<organism evidence="7 9">
    <name type="scientific">Dracunculus medinensis</name>
    <name type="common">Guinea worm</name>
    <dbReference type="NCBI Taxonomy" id="318479"/>
    <lineage>
        <taxon>Eukaryota</taxon>
        <taxon>Metazoa</taxon>
        <taxon>Ecdysozoa</taxon>
        <taxon>Nematoda</taxon>
        <taxon>Chromadorea</taxon>
        <taxon>Rhabditida</taxon>
        <taxon>Spirurina</taxon>
        <taxon>Dracunculoidea</taxon>
        <taxon>Dracunculidae</taxon>
        <taxon>Dracunculus</taxon>
    </lineage>
</organism>
<dbReference type="AlphaFoldDB" id="A0A0N4UHS3"/>
<evidence type="ECO:0000256" key="4">
    <source>
        <dbReference type="ARBA" id="ARBA00023136"/>
    </source>
</evidence>
<name>A0A0N4UHS3_DRAME</name>
<gene>
    <name evidence="6" type="ORF">DME_LOCUS9847</name>
</gene>
<feature type="transmembrane region" description="Helical" evidence="5">
    <location>
        <begin position="240"/>
        <end position="263"/>
    </location>
</feature>
<reference evidence="6 8" key="2">
    <citation type="submission" date="2018-11" db="EMBL/GenBank/DDBJ databases">
        <authorList>
            <consortium name="Pathogen Informatics"/>
        </authorList>
    </citation>
    <scope>NUCLEOTIDE SEQUENCE [LARGE SCALE GENOMIC DNA]</scope>
</reference>
<evidence type="ECO:0000256" key="1">
    <source>
        <dbReference type="ARBA" id="ARBA00004141"/>
    </source>
</evidence>
<dbReference type="STRING" id="318479.A0A0N4UHS3"/>
<dbReference type="GO" id="GO:0016020">
    <property type="term" value="C:membrane"/>
    <property type="evidence" value="ECO:0007669"/>
    <property type="project" value="UniProtKB-SubCell"/>
</dbReference>
<accession>A0A0N4UHS3</accession>
<evidence type="ECO:0000313" key="6">
    <source>
        <dbReference type="EMBL" id="VDN59874.1"/>
    </source>
</evidence>
<dbReference type="EMBL" id="UYYG01001193">
    <property type="protein sequence ID" value="VDN59874.1"/>
    <property type="molecule type" value="Genomic_DNA"/>
</dbReference>
<proteinExistence type="predicted"/>
<dbReference type="PANTHER" id="PTHR23423">
    <property type="entry name" value="ORGANIC SOLUTE TRANSPORTER-RELATED"/>
    <property type="match status" value="1"/>
</dbReference>
<dbReference type="Pfam" id="PF03619">
    <property type="entry name" value="Solute_trans_a"/>
    <property type="match status" value="1"/>
</dbReference>
<evidence type="ECO:0000313" key="9">
    <source>
        <dbReference type="WBParaSite" id="DME_0000711701-mRNA-1"/>
    </source>
</evidence>
<dbReference type="WBParaSite" id="DME_0000711701-mRNA-1">
    <property type="protein sequence ID" value="DME_0000711701-mRNA-1"/>
    <property type="gene ID" value="DME_0000711701"/>
</dbReference>
<comment type="subcellular location">
    <subcellularLocation>
        <location evidence="1">Membrane</location>
        <topology evidence="1">Multi-pass membrane protein</topology>
    </subcellularLocation>
</comment>
<reference evidence="9" key="1">
    <citation type="submission" date="2017-02" db="UniProtKB">
        <authorList>
            <consortium name="WormBaseParasite"/>
        </authorList>
    </citation>
    <scope>IDENTIFICATION</scope>
</reference>
<feature type="transmembrane region" description="Helical" evidence="5">
    <location>
        <begin position="168"/>
        <end position="189"/>
    </location>
</feature>
<evidence type="ECO:0000256" key="3">
    <source>
        <dbReference type="ARBA" id="ARBA00022989"/>
    </source>
</evidence>
<keyword evidence="8" id="KW-1185">Reference proteome</keyword>
<sequence length="293" mass="33861">MSREQCSIEICENLQNASLIIRGAQWLQHMETVYLVFLIICTLIFIAIISLSVVHLIVVYRRIKEEAIQNDLYFLILLLPIVGGTSLIGLYLPRTADFMFIISLTYLMMCLHKLLNLMRHLYGSRKAIAEYIQSRGMKLKMNVPPLCCCCRCLPQLEPNEKNLRSIEWIVFQSPIIRIIIQFIMVVIYVEHEKLREHKFSVIFRIVNLTQVGFTLQKLIFDLIGSYAFESGPILSNKSKAMYWNGVALIFEMFIMSIVATICVNPERSALFDANIAPKQTDRLHISPIKDQRL</sequence>
<feature type="transmembrane region" description="Helical" evidence="5">
    <location>
        <begin position="72"/>
        <end position="92"/>
    </location>
</feature>
<evidence type="ECO:0000313" key="7">
    <source>
        <dbReference type="Proteomes" id="UP000038040"/>
    </source>
</evidence>
<feature type="transmembrane region" description="Helical" evidence="5">
    <location>
        <begin position="33"/>
        <end position="60"/>
    </location>
</feature>
<feature type="transmembrane region" description="Helical" evidence="5">
    <location>
        <begin position="98"/>
        <end position="118"/>
    </location>
</feature>
<dbReference type="OrthoDB" id="5863350at2759"/>
<dbReference type="InterPro" id="IPR005178">
    <property type="entry name" value="Ostalpha/TMEM184C"/>
</dbReference>
<evidence type="ECO:0000256" key="5">
    <source>
        <dbReference type="SAM" id="Phobius"/>
    </source>
</evidence>
<dbReference type="Proteomes" id="UP000038040">
    <property type="component" value="Unplaced"/>
</dbReference>
<keyword evidence="3 5" id="KW-1133">Transmembrane helix</keyword>
<dbReference type="SMART" id="SM01417">
    <property type="entry name" value="Solute_trans_a"/>
    <property type="match status" value="1"/>
</dbReference>
<keyword evidence="2 5" id="KW-0812">Transmembrane</keyword>
<dbReference type="Proteomes" id="UP000274756">
    <property type="component" value="Unassembled WGS sequence"/>
</dbReference>